<keyword evidence="4" id="KW-1185">Reference proteome</keyword>
<evidence type="ECO:0000259" key="2">
    <source>
        <dbReference type="Pfam" id="PF12770"/>
    </source>
</evidence>
<name>A0A919PGU6_9ACTN</name>
<accession>A0A919PGU6</accession>
<feature type="region of interest" description="Disordered" evidence="1">
    <location>
        <begin position="1"/>
        <end position="21"/>
    </location>
</feature>
<organism evidence="3 4">
    <name type="scientific">Dactylosporangium siamense</name>
    <dbReference type="NCBI Taxonomy" id="685454"/>
    <lineage>
        <taxon>Bacteria</taxon>
        <taxon>Bacillati</taxon>
        <taxon>Actinomycetota</taxon>
        <taxon>Actinomycetes</taxon>
        <taxon>Micromonosporales</taxon>
        <taxon>Micromonosporaceae</taxon>
        <taxon>Dactylosporangium</taxon>
    </lineage>
</organism>
<evidence type="ECO:0000313" key="4">
    <source>
        <dbReference type="Proteomes" id="UP000660611"/>
    </source>
</evidence>
<sequence>MAPMGAATATELHQQAQREAERGRRSAAYVLLQRALTRDPDPVRRAHILISLSYHEAERRRLMDGLALLDEADSLPDLPAALRGLTASQRGLLYQRAGELNRAAASYDLALGLFSEAEPEGMCRNLLNRGLVNMQRGRNRAARSDFARCAEVAARHKLDVLAAKASHNLGYLQMLAGDLPTALRMMDGVAPVLMTQSPLHAGVCHVDRSQALVAAGLFREADDELRTAATLFQAARSTHDLAVAELGQAQLALLDERWTDAGATAARARRRFAGRGTSAWAMLAGHVAIAARVGAGMHRAATVQALRLADRLQGAGLHDEARRSRLTAALAALAGAGPGRVARARRAAGQAIALRARDPIATRLQARTVRAALADAGGRPAAADRERRAAMADVHRYQASFGSLDLQTAIGSHAHRIAEDGLARALSTGRPATVFGWAERARALSARLPPVLPPDNDEAADLLEDLRHARRELHEQLLAGRVDARLRVRCAQLEQLVRQRSWYTPGPAQTRAAAPLPQLRERLGAASATFVAHLIAGDRLCALVVTARRQSVVDLGSAEPVLETQRRLRRDLDLLALSTVPKQVRETIRASRRSALARLDAALWHPLRAAVEDGPVLLAPSAQLATAPWTLMSTLRGRAVAVVPSVTAWLAAHERPPMPAAPVVAFAAGPDLARSAEEIGLLAGVWSSSATAVTTAAGVRAAAARADILHVVAHGTHEPDNPLFSHLVLGDGPLFGYEFERLAKLPHHVVLSACELGLAGARPADETLGMTVAILHAGAGSVVAGVALVSDAIACRVAAAHHTGLRGGLSPAAALAGAIGALDPDEDPPPLVCFGAGW</sequence>
<dbReference type="SUPFAM" id="SSF48452">
    <property type="entry name" value="TPR-like"/>
    <property type="match status" value="1"/>
</dbReference>
<dbReference type="Proteomes" id="UP000660611">
    <property type="component" value="Unassembled WGS sequence"/>
</dbReference>
<reference evidence="3" key="1">
    <citation type="submission" date="2021-01" db="EMBL/GenBank/DDBJ databases">
        <title>Whole genome shotgun sequence of Dactylosporangium siamense NBRC 106093.</title>
        <authorList>
            <person name="Komaki H."/>
            <person name="Tamura T."/>
        </authorList>
    </citation>
    <scope>NUCLEOTIDE SEQUENCE</scope>
    <source>
        <strain evidence="3">NBRC 106093</strain>
    </source>
</reference>
<gene>
    <name evidence="3" type="ORF">Dsi01nite_019830</name>
</gene>
<proteinExistence type="predicted"/>
<protein>
    <submittedName>
        <fullName evidence="3">CHAT domain-containing protein</fullName>
    </submittedName>
</protein>
<evidence type="ECO:0000313" key="3">
    <source>
        <dbReference type="EMBL" id="GIG43942.1"/>
    </source>
</evidence>
<evidence type="ECO:0000256" key="1">
    <source>
        <dbReference type="SAM" id="MobiDB-lite"/>
    </source>
</evidence>
<dbReference type="EMBL" id="BONQ01000029">
    <property type="protein sequence ID" value="GIG43942.1"/>
    <property type="molecule type" value="Genomic_DNA"/>
</dbReference>
<comment type="caution">
    <text evidence="3">The sequence shown here is derived from an EMBL/GenBank/DDBJ whole genome shotgun (WGS) entry which is preliminary data.</text>
</comment>
<dbReference type="InterPro" id="IPR011990">
    <property type="entry name" value="TPR-like_helical_dom_sf"/>
</dbReference>
<dbReference type="Gene3D" id="1.25.40.10">
    <property type="entry name" value="Tetratricopeptide repeat domain"/>
    <property type="match status" value="1"/>
</dbReference>
<dbReference type="AlphaFoldDB" id="A0A919PGU6"/>
<feature type="domain" description="CHAT" evidence="2">
    <location>
        <begin position="595"/>
        <end position="821"/>
    </location>
</feature>
<dbReference type="Pfam" id="PF12770">
    <property type="entry name" value="CHAT"/>
    <property type="match status" value="1"/>
</dbReference>
<dbReference type="InterPro" id="IPR024983">
    <property type="entry name" value="CHAT_dom"/>
</dbReference>